<dbReference type="InterPro" id="IPR004711">
    <property type="entry name" value="Benzoate_Transporter"/>
</dbReference>
<feature type="transmembrane region" description="Helical" evidence="1">
    <location>
        <begin position="309"/>
        <end position="334"/>
    </location>
</feature>
<dbReference type="EMBL" id="BSDQ01000001">
    <property type="protein sequence ID" value="GLI31180.1"/>
    <property type="molecule type" value="Genomic_DNA"/>
</dbReference>
<comment type="caution">
    <text evidence="2">The sequence shown here is derived from an EMBL/GenBank/DDBJ whole genome shotgun (WGS) entry which is preliminary data.</text>
</comment>
<dbReference type="PANTHER" id="PTHR30199:SF0">
    <property type="entry name" value="INNER MEMBRANE PROTEIN YDCO"/>
    <property type="match status" value="1"/>
</dbReference>
<feature type="transmembrane region" description="Helical" evidence="1">
    <location>
        <begin position="227"/>
        <end position="246"/>
    </location>
</feature>
<keyword evidence="3" id="KW-1185">Reference proteome</keyword>
<keyword evidence="1" id="KW-0812">Transmembrane</keyword>
<dbReference type="Pfam" id="PF03594">
    <property type="entry name" value="BenE"/>
    <property type="match status" value="1"/>
</dbReference>
<evidence type="ECO:0000313" key="2">
    <source>
        <dbReference type="EMBL" id="GLI31180.1"/>
    </source>
</evidence>
<feature type="transmembrane region" description="Helical" evidence="1">
    <location>
        <begin position="157"/>
        <end position="180"/>
    </location>
</feature>
<dbReference type="NCBIfam" id="TIGR00843">
    <property type="entry name" value="benE"/>
    <property type="match status" value="1"/>
</dbReference>
<keyword evidence="1" id="KW-0472">Membrane</keyword>
<dbReference type="Proteomes" id="UP001144451">
    <property type="component" value="Unassembled WGS sequence"/>
</dbReference>
<name>A0ABQ5RJZ2_9MICO</name>
<feature type="transmembrane region" description="Helical" evidence="1">
    <location>
        <begin position="112"/>
        <end position="137"/>
    </location>
</feature>
<feature type="transmembrane region" description="Helical" evidence="1">
    <location>
        <begin position="340"/>
        <end position="361"/>
    </location>
</feature>
<feature type="transmembrane region" description="Helical" evidence="1">
    <location>
        <begin position="373"/>
        <end position="403"/>
    </location>
</feature>
<sequence>MGATLGSSPRTAARATPPAAWSALMLRPVSAGIISGLVAFTSSFVVVLAGLEAVGASPAQAASGLLAVSVLMGLCSMLLSLRTRLPITVAWSTPGAALLAATGAVDGGWPAAVGAFVLVGVLIVLTGLVPALGALMARIPTPIAQAMLAGVLFQLRLGPVLGVAANPLAVAPVIVVWALAQRLSPRWASPLAFLAASVVIVVSLTAAPSPSAAPPLLPAVELTVPTLTVGAGVGVALPLYLVTMAAQNVPGVAVMRSLGYEVPWRASMVTTGLGTMIGAPIGGHGVNLAAITAALAAGPEAGEDRQRRWIASTASGVVLVLCGLGATAFAQLIALAPEGVIPAVAGLALLGTFVASLRSALAEPEEQLPAGVTVLIAASGIAVAGISAAFWALLVGLALGALLRAGRRTGSAHSG</sequence>
<accession>A0ABQ5RJZ2</accession>
<dbReference type="PANTHER" id="PTHR30199">
    <property type="entry name" value="MFS FAMILY TRANSPORTER, PREDICTED SUBSTRATE BENZOATE"/>
    <property type="match status" value="1"/>
</dbReference>
<gene>
    <name evidence="2" type="ORF">BCONGLO52_20210</name>
</gene>
<evidence type="ECO:0000256" key="1">
    <source>
        <dbReference type="SAM" id="Phobius"/>
    </source>
</evidence>
<protein>
    <submittedName>
        <fullName evidence="2">Benzoate transporter</fullName>
    </submittedName>
</protein>
<reference evidence="2" key="1">
    <citation type="submission" date="2022-12" db="EMBL/GenBank/DDBJ databases">
        <title>Reference genome sequencing for broad-spectrum identification of bacterial and archaeal isolates by mass spectrometry.</title>
        <authorList>
            <person name="Sekiguchi Y."/>
            <person name="Tourlousse D.M."/>
        </authorList>
    </citation>
    <scope>NUCLEOTIDE SEQUENCE</scope>
    <source>
        <strain evidence="2">5-2</strain>
    </source>
</reference>
<organism evidence="2 3">
    <name type="scientific">Brachybacterium conglomeratum</name>
    <dbReference type="NCBI Taxonomy" id="47846"/>
    <lineage>
        <taxon>Bacteria</taxon>
        <taxon>Bacillati</taxon>
        <taxon>Actinomycetota</taxon>
        <taxon>Actinomycetes</taxon>
        <taxon>Micrococcales</taxon>
        <taxon>Dermabacteraceae</taxon>
        <taxon>Brachybacterium</taxon>
    </lineage>
</organism>
<feature type="transmembrane region" description="Helical" evidence="1">
    <location>
        <begin position="87"/>
        <end position="105"/>
    </location>
</feature>
<evidence type="ECO:0000313" key="3">
    <source>
        <dbReference type="Proteomes" id="UP001144451"/>
    </source>
</evidence>
<proteinExistence type="predicted"/>
<keyword evidence="1" id="KW-1133">Transmembrane helix</keyword>
<feature type="transmembrane region" description="Helical" evidence="1">
    <location>
        <begin position="29"/>
        <end position="51"/>
    </location>
</feature>
<feature type="transmembrane region" description="Helical" evidence="1">
    <location>
        <begin position="187"/>
        <end position="207"/>
    </location>
</feature>
<feature type="transmembrane region" description="Helical" evidence="1">
    <location>
        <begin position="63"/>
        <end position="81"/>
    </location>
</feature>